<dbReference type="PRINTS" id="PR00598">
    <property type="entry name" value="HTHMARR"/>
</dbReference>
<evidence type="ECO:0000313" key="6">
    <source>
        <dbReference type="Proteomes" id="UP000476411"/>
    </source>
</evidence>
<evidence type="ECO:0000313" key="5">
    <source>
        <dbReference type="EMBL" id="QHS63633.1"/>
    </source>
</evidence>
<evidence type="ECO:0000256" key="1">
    <source>
        <dbReference type="ARBA" id="ARBA00023015"/>
    </source>
</evidence>
<name>A0A6B9ZQR9_9BACT</name>
<keyword evidence="3" id="KW-0804">Transcription</keyword>
<dbReference type="InterPro" id="IPR011991">
    <property type="entry name" value="ArsR-like_HTH"/>
</dbReference>
<protein>
    <submittedName>
        <fullName evidence="5">MarR family transcriptional regulator</fullName>
    </submittedName>
</protein>
<dbReference type="SUPFAM" id="SSF46785">
    <property type="entry name" value="Winged helix' DNA-binding domain"/>
    <property type="match status" value="1"/>
</dbReference>
<dbReference type="InterPro" id="IPR036388">
    <property type="entry name" value="WH-like_DNA-bd_sf"/>
</dbReference>
<dbReference type="GO" id="GO:0003700">
    <property type="term" value="F:DNA-binding transcription factor activity"/>
    <property type="evidence" value="ECO:0007669"/>
    <property type="project" value="InterPro"/>
</dbReference>
<dbReference type="GO" id="GO:0003677">
    <property type="term" value="F:DNA binding"/>
    <property type="evidence" value="ECO:0007669"/>
    <property type="project" value="UniProtKB-KW"/>
</dbReference>
<dbReference type="CDD" id="cd00090">
    <property type="entry name" value="HTH_ARSR"/>
    <property type="match status" value="1"/>
</dbReference>
<gene>
    <name evidence="5" type="ORF">GWR21_29850</name>
</gene>
<dbReference type="EMBL" id="CP048113">
    <property type="protein sequence ID" value="QHS63633.1"/>
    <property type="molecule type" value="Genomic_DNA"/>
</dbReference>
<evidence type="ECO:0000256" key="2">
    <source>
        <dbReference type="ARBA" id="ARBA00023125"/>
    </source>
</evidence>
<sequence>MATKGKIRIPDREDNLFATLYILKRAMDDWGSRNVAQLGYGDFNMTYMPFFMNIGSEGISNNEIAEKMRVTKQAASRIVRELEASGMVRGEKSDSDGRSVKLFLTEEGQKFQDLVANEAILLWKQYMKTVGRERYQTAMEVLKEIITLHEQGLP</sequence>
<feature type="domain" description="HTH marR-type" evidence="4">
    <location>
        <begin position="13"/>
        <end position="147"/>
    </location>
</feature>
<reference evidence="5 6" key="1">
    <citation type="submission" date="2020-01" db="EMBL/GenBank/DDBJ databases">
        <title>Complete genome sequence of Chitinophaga sp. H33E-04 isolated from quinoa roots.</title>
        <authorList>
            <person name="Weon H.-Y."/>
            <person name="Lee S.A."/>
        </authorList>
    </citation>
    <scope>NUCLEOTIDE SEQUENCE [LARGE SCALE GENOMIC DNA]</scope>
    <source>
        <strain evidence="5 6">H33E-04</strain>
    </source>
</reference>
<dbReference type="InterPro" id="IPR000835">
    <property type="entry name" value="HTH_MarR-typ"/>
</dbReference>
<dbReference type="RefSeq" id="WP_162335349.1">
    <property type="nucleotide sequence ID" value="NZ_CP048113.1"/>
</dbReference>
<dbReference type="Proteomes" id="UP000476411">
    <property type="component" value="Chromosome"/>
</dbReference>
<proteinExistence type="predicted"/>
<accession>A0A6B9ZQR9</accession>
<keyword evidence="2" id="KW-0238">DNA-binding</keyword>
<dbReference type="SMART" id="SM00347">
    <property type="entry name" value="HTH_MARR"/>
    <property type="match status" value="1"/>
</dbReference>
<dbReference type="Pfam" id="PF12802">
    <property type="entry name" value="MarR_2"/>
    <property type="match status" value="1"/>
</dbReference>
<dbReference type="PROSITE" id="PS50995">
    <property type="entry name" value="HTH_MARR_2"/>
    <property type="match status" value="1"/>
</dbReference>
<dbReference type="PANTHER" id="PTHR42756">
    <property type="entry name" value="TRANSCRIPTIONAL REGULATOR, MARR"/>
    <property type="match status" value="1"/>
</dbReference>
<evidence type="ECO:0000256" key="3">
    <source>
        <dbReference type="ARBA" id="ARBA00023163"/>
    </source>
</evidence>
<keyword evidence="1" id="KW-0805">Transcription regulation</keyword>
<dbReference type="Gene3D" id="1.10.10.10">
    <property type="entry name" value="Winged helix-like DNA-binding domain superfamily/Winged helix DNA-binding domain"/>
    <property type="match status" value="1"/>
</dbReference>
<dbReference type="AlphaFoldDB" id="A0A6B9ZQR9"/>
<dbReference type="PANTHER" id="PTHR42756:SF1">
    <property type="entry name" value="TRANSCRIPTIONAL REPRESSOR OF EMRAB OPERON"/>
    <property type="match status" value="1"/>
</dbReference>
<dbReference type="KEGG" id="chih:GWR21_29850"/>
<dbReference type="InterPro" id="IPR036390">
    <property type="entry name" value="WH_DNA-bd_sf"/>
</dbReference>
<keyword evidence="6" id="KW-1185">Reference proteome</keyword>
<organism evidence="5 6">
    <name type="scientific">Chitinophaga agri</name>
    <dbReference type="NCBI Taxonomy" id="2703787"/>
    <lineage>
        <taxon>Bacteria</taxon>
        <taxon>Pseudomonadati</taxon>
        <taxon>Bacteroidota</taxon>
        <taxon>Chitinophagia</taxon>
        <taxon>Chitinophagales</taxon>
        <taxon>Chitinophagaceae</taxon>
        <taxon>Chitinophaga</taxon>
    </lineage>
</organism>
<evidence type="ECO:0000259" key="4">
    <source>
        <dbReference type="PROSITE" id="PS50995"/>
    </source>
</evidence>